<dbReference type="InterPro" id="IPR008139">
    <property type="entry name" value="SaposinB_dom"/>
</dbReference>
<name>A0AAD4QW40_9BILA</name>
<feature type="domain" description="Saposin B-type" evidence="3">
    <location>
        <begin position="28"/>
        <end position="121"/>
    </location>
</feature>
<dbReference type="EMBL" id="JAKKPZ010000061">
    <property type="protein sequence ID" value="KAI1704991.1"/>
    <property type="molecule type" value="Genomic_DNA"/>
</dbReference>
<evidence type="ECO:0000256" key="1">
    <source>
        <dbReference type="ARBA" id="ARBA00023157"/>
    </source>
</evidence>
<keyword evidence="5" id="KW-1185">Reference proteome</keyword>
<dbReference type="PROSITE" id="PS50015">
    <property type="entry name" value="SAP_B"/>
    <property type="match status" value="1"/>
</dbReference>
<dbReference type="AlphaFoldDB" id="A0AAD4QW40"/>
<reference evidence="4" key="1">
    <citation type="submission" date="2022-01" db="EMBL/GenBank/DDBJ databases">
        <title>Genome Sequence Resource for Two Populations of Ditylenchus destructor, the Migratory Endoparasitic Phytonematode.</title>
        <authorList>
            <person name="Zhang H."/>
            <person name="Lin R."/>
            <person name="Xie B."/>
        </authorList>
    </citation>
    <scope>NUCLEOTIDE SEQUENCE</scope>
    <source>
        <strain evidence="4">BazhouSP</strain>
    </source>
</reference>
<keyword evidence="1" id="KW-1015">Disulfide bond</keyword>
<evidence type="ECO:0000313" key="4">
    <source>
        <dbReference type="EMBL" id="KAI1704991.1"/>
    </source>
</evidence>
<dbReference type="Proteomes" id="UP001201812">
    <property type="component" value="Unassembled WGS sequence"/>
</dbReference>
<keyword evidence="2" id="KW-0732">Signal</keyword>
<feature type="signal peptide" evidence="2">
    <location>
        <begin position="1"/>
        <end position="19"/>
    </location>
</feature>
<organism evidence="4 5">
    <name type="scientific">Ditylenchus destructor</name>
    <dbReference type="NCBI Taxonomy" id="166010"/>
    <lineage>
        <taxon>Eukaryota</taxon>
        <taxon>Metazoa</taxon>
        <taxon>Ecdysozoa</taxon>
        <taxon>Nematoda</taxon>
        <taxon>Chromadorea</taxon>
        <taxon>Rhabditida</taxon>
        <taxon>Tylenchina</taxon>
        <taxon>Tylenchomorpha</taxon>
        <taxon>Sphaerularioidea</taxon>
        <taxon>Anguinidae</taxon>
        <taxon>Anguininae</taxon>
        <taxon>Ditylenchus</taxon>
    </lineage>
</organism>
<comment type="caution">
    <text evidence="4">The sequence shown here is derived from an EMBL/GenBank/DDBJ whole genome shotgun (WGS) entry which is preliminary data.</text>
</comment>
<gene>
    <name evidence="4" type="ORF">DdX_13922</name>
</gene>
<protein>
    <recommendedName>
        <fullName evidence="3">Saposin B-type domain-containing protein</fullName>
    </recommendedName>
</protein>
<evidence type="ECO:0000259" key="3">
    <source>
        <dbReference type="PROSITE" id="PS50015"/>
    </source>
</evidence>
<sequence>MHTSALLLVIALILKLTMEDSVEQSENNDDLCKQCLDLVDKIQIVARNNTSAEFIGFIIRNRCDCRKPRHKDMICSGDIPEHKVLCKALEANETMLAQAYLQVVSTGVYDSVKVCEVNRFC</sequence>
<accession>A0AAD4QW40</accession>
<feature type="chain" id="PRO_5042160312" description="Saposin B-type domain-containing protein" evidence="2">
    <location>
        <begin position="20"/>
        <end position="121"/>
    </location>
</feature>
<evidence type="ECO:0000256" key="2">
    <source>
        <dbReference type="SAM" id="SignalP"/>
    </source>
</evidence>
<evidence type="ECO:0000313" key="5">
    <source>
        <dbReference type="Proteomes" id="UP001201812"/>
    </source>
</evidence>
<proteinExistence type="predicted"/>